<evidence type="ECO:0000256" key="6">
    <source>
        <dbReference type="PROSITE-ProRule" id="PRU00169"/>
    </source>
</evidence>
<keyword evidence="5" id="KW-0804">Transcription</keyword>
<evidence type="ECO:0000256" key="5">
    <source>
        <dbReference type="ARBA" id="ARBA00023163"/>
    </source>
</evidence>
<feature type="modified residue" description="4-aspartylphosphate" evidence="6">
    <location>
        <position position="51"/>
    </location>
</feature>
<dbReference type="Gene3D" id="3.40.50.2300">
    <property type="match status" value="3"/>
</dbReference>
<dbReference type="InterPro" id="IPR011006">
    <property type="entry name" value="CheY-like_superfamily"/>
</dbReference>
<dbReference type="InterPro" id="IPR036388">
    <property type="entry name" value="WH-like_DNA-bd_sf"/>
</dbReference>
<dbReference type="InterPro" id="IPR001867">
    <property type="entry name" value="OmpR/PhoB-type_DNA-bd"/>
</dbReference>
<dbReference type="Pfam" id="PF01627">
    <property type="entry name" value="Hpt"/>
    <property type="match status" value="1"/>
</dbReference>
<dbReference type="InterPro" id="IPR008207">
    <property type="entry name" value="Sig_transdc_His_kin_Hpt_dom"/>
</dbReference>
<dbReference type="EMBL" id="MRCB01000017">
    <property type="protein sequence ID" value="OKH21829.1"/>
    <property type="molecule type" value="Genomic_DNA"/>
</dbReference>
<evidence type="ECO:0000313" key="10">
    <source>
        <dbReference type="EMBL" id="OKH21829.1"/>
    </source>
</evidence>
<evidence type="ECO:0000259" key="8">
    <source>
        <dbReference type="PROSITE" id="PS50110"/>
    </source>
</evidence>
<protein>
    <recommendedName>
        <fullName evidence="12">Transcriptional regulator</fullName>
    </recommendedName>
</protein>
<dbReference type="PANTHER" id="PTHR48111:SF15">
    <property type="entry name" value="OMPR SUBFAMILY"/>
    <property type="match status" value="1"/>
</dbReference>
<dbReference type="PROSITE" id="PS50110">
    <property type="entry name" value="RESPONSE_REGULATORY"/>
    <property type="match status" value="3"/>
</dbReference>
<dbReference type="OrthoDB" id="442759at2"/>
<dbReference type="SUPFAM" id="SSF52172">
    <property type="entry name" value="CheY-like"/>
    <property type="match status" value="3"/>
</dbReference>
<feature type="DNA-binding region" description="OmpR/PhoB-type" evidence="7">
    <location>
        <begin position="124"/>
        <end position="223"/>
    </location>
</feature>
<dbReference type="RefSeq" id="WP_073600219.1">
    <property type="nucleotide sequence ID" value="NZ_MRCB01000017.1"/>
</dbReference>
<dbReference type="GO" id="GO:0006355">
    <property type="term" value="P:regulation of DNA-templated transcription"/>
    <property type="evidence" value="ECO:0007669"/>
    <property type="project" value="InterPro"/>
</dbReference>
<dbReference type="GO" id="GO:0000156">
    <property type="term" value="F:phosphorelay response regulator activity"/>
    <property type="evidence" value="ECO:0007669"/>
    <property type="project" value="TreeGrafter"/>
</dbReference>
<proteinExistence type="predicted"/>
<dbReference type="Pfam" id="PF00072">
    <property type="entry name" value="Response_reg"/>
    <property type="match status" value="2"/>
</dbReference>
<dbReference type="GO" id="GO:0032993">
    <property type="term" value="C:protein-DNA complex"/>
    <property type="evidence" value="ECO:0007669"/>
    <property type="project" value="TreeGrafter"/>
</dbReference>
<dbReference type="Pfam" id="PF00486">
    <property type="entry name" value="Trans_reg_C"/>
    <property type="match status" value="1"/>
</dbReference>
<dbReference type="SUPFAM" id="SSF47226">
    <property type="entry name" value="Histidine-containing phosphotransfer domain, HPT domain"/>
    <property type="match status" value="1"/>
</dbReference>
<keyword evidence="1 6" id="KW-0597">Phosphoprotein</keyword>
<dbReference type="InterPro" id="IPR001789">
    <property type="entry name" value="Sig_transdc_resp-reg_receiver"/>
</dbReference>
<dbReference type="Gene3D" id="1.10.10.10">
    <property type="entry name" value="Winged helix-like DNA-binding domain superfamily/Winged helix DNA-binding domain"/>
    <property type="match status" value="1"/>
</dbReference>
<dbReference type="AlphaFoldDB" id="A0A1U7HE31"/>
<feature type="domain" description="OmpR/PhoB-type" evidence="9">
    <location>
        <begin position="124"/>
        <end position="223"/>
    </location>
</feature>
<dbReference type="PROSITE" id="PS51755">
    <property type="entry name" value="OMPR_PHOB"/>
    <property type="match status" value="1"/>
</dbReference>
<dbReference type="GO" id="GO:0005829">
    <property type="term" value="C:cytosol"/>
    <property type="evidence" value="ECO:0007669"/>
    <property type="project" value="TreeGrafter"/>
</dbReference>
<evidence type="ECO:0000256" key="7">
    <source>
        <dbReference type="PROSITE-ProRule" id="PRU01091"/>
    </source>
</evidence>
<keyword evidence="3" id="KW-0805">Transcription regulation</keyword>
<dbReference type="FunFam" id="3.40.50.2300:FF:000001">
    <property type="entry name" value="DNA-binding response regulator PhoB"/>
    <property type="match status" value="1"/>
</dbReference>
<dbReference type="CDD" id="cd19935">
    <property type="entry name" value="REC_OmpR_CusR-like"/>
    <property type="match status" value="1"/>
</dbReference>
<accession>A0A1U7HE31</accession>
<gene>
    <name evidence="10" type="ORF">NIES593_14220</name>
</gene>
<dbReference type="GO" id="GO:0000976">
    <property type="term" value="F:transcription cis-regulatory region binding"/>
    <property type="evidence" value="ECO:0007669"/>
    <property type="project" value="TreeGrafter"/>
</dbReference>
<comment type="caution">
    <text evidence="10">The sequence shown here is derived from an EMBL/GenBank/DDBJ whole genome shotgun (WGS) entry which is preliminary data.</text>
</comment>
<dbReference type="Gene3D" id="1.20.120.160">
    <property type="entry name" value="HPT domain"/>
    <property type="match status" value="1"/>
</dbReference>
<dbReference type="InterPro" id="IPR039420">
    <property type="entry name" value="WalR-like"/>
</dbReference>
<evidence type="ECO:0000256" key="2">
    <source>
        <dbReference type="ARBA" id="ARBA00023012"/>
    </source>
</evidence>
<dbReference type="InterPro" id="IPR036641">
    <property type="entry name" value="HPT_dom_sf"/>
</dbReference>
<feature type="domain" description="Response regulatory" evidence="8">
    <location>
        <begin position="2"/>
        <end position="116"/>
    </location>
</feature>
<dbReference type="Gene3D" id="6.10.250.690">
    <property type="match status" value="1"/>
</dbReference>
<dbReference type="STRING" id="1921803.NIES593_14220"/>
<evidence type="ECO:0000313" key="11">
    <source>
        <dbReference type="Proteomes" id="UP000186868"/>
    </source>
</evidence>
<organism evidence="10 11">
    <name type="scientific">Hydrococcus rivularis NIES-593</name>
    <dbReference type="NCBI Taxonomy" id="1921803"/>
    <lineage>
        <taxon>Bacteria</taxon>
        <taxon>Bacillati</taxon>
        <taxon>Cyanobacteriota</taxon>
        <taxon>Cyanophyceae</taxon>
        <taxon>Pleurocapsales</taxon>
        <taxon>Hydrococcaceae</taxon>
        <taxon>Hydrococcus</taxon>
    </lineage>
</organism>
<evidence type="ECO:0000256" key="1">
    <source>
        <dbReference type="ARBA" id="ARBA00022553"/>
    </source>
</evidence>
<dbReference type="CDD" id="cd00156">
    <property type="entry name" value="REC"/>
    <property type="match status" value="1"/>
</dbReference>
<evidence type="ECO:0000259" key="9">
    <source>
        <dbReference type="PROSITE" id="PS51755"/>
    </source>
</evidence>
<feature type="modified residue" description="4-aspartylphosphate" evidence="6">
    <location>
        <position position="552"/>
    </location>
</feature>
<sequence>MRILVVEDDKSIAETLERVLGEQHYVVDAATDGEMGWELVEVFAYDLIVLDVMLPKLNGIEFCQRLRSPRDRTPILLLTAKSSSTDKTMGLNAGADDYVVKPFDLPELLARIRVLLRRKNSLIPPVLEWGDLRLDPNTCEASYGSQPLRLTPKEYRLLELFLRNSQQVLTRNAILENLWSAEETPSEDTITAHIKSLRQKLKKAGSPPDAIATVYGIGYRLKSSAPSKSEASCAPSATDKRAISSSIAISYSDATRSRIAQQTKSGLKVVWEKFQGQTKARVTILEQATAALRDNALDEDLQQQAKAAAHKLAGTLGVFGFPEGSRLAKEIEQFFSKKTIVPTRSSHLSRRVVALRQLLEESSATQIAEPIARHRSPVLLVISDDAKAARRLVELAVASKIRIRLVLSLTAAKEALAHGSLDVVLLVFSLTNAAKDNLAVLADLINQTPPTPVLFLTNSDNLTVRIEAARLCDRAFFQKLQLPERGLATMTQVLKQIRRRVAKVMIVDDDPQMLSVMKTLLEIWGIKVATLEETSRFWETLAKFSPDLLILDVEMPIFNGIELCQVVRNDPYWCGLPIVFVSVHTDEGTANQILRAGGDDRISKSLIGPELVNRILNRLERVHTLRSLTNANNPQLR</sequence>
<evidence type="ECO:0000256" key="4">
    <source>
        <dbReference type="ARBA" id="ARBA00023125"/>
    </source>
</evidence>
<evidence type="ECO:0008006" key="12">
    <source>
        <dbReference type="Google" id="ProtNLM"/>
    </source>
</evidence>
<dbReference type="SMART" id="SM00862">
    <property type="entry name" value="Trans_reg_C"/>
    <property type="match status" value="1"/>
</dbReference>
<dbReference type="Proteomes" id="UP000186868">
    <property type="component" value="Unassembled WGS sequence"/>
</dbReference>
<dbReference type="CDD" id="cd00383">
    <property type="entry name" value="trans_reg_C"/>
    <property type="match status" value="1"/>
</dbReference>
<feature type="domain" description="Response regulatory" evidence="8">
    <location>
        <begin position="378"/>
        <end position="494"/>
    </location>
</feature>
<keyword evidence="2" id="KW-0902">Two-component regulatory system</keyword>
<dbReference type="PANTHER" id="PTHR48111">
    <property type="entry name" value="REGULATOR OF RPOS"/>
    <property type="match status" value="1"/>
</dbReference>
<comment type="caution">
    <text evidence="6">Lacks conserved residue(s) required for the propagation of feature annotation.</text>
</comment>
<evidence type="ECO:0000256" key="3">
    <source>
        <dbReference type="ARBA" id="ARBA00023015"/>
    </source>
</evidence>
<feature type="domain" description="Response regulatory" evidence="8">
    <location>
        <begin position="503"/>
        <end position="619"/>
    </location>
</feature>
<name>A0A1U7HE31_9CYAN</name>
<keyword evidence="11" id="KW-1185">Reference proteome</keyword>
<keyword evidence="4 7" id="KW-0238">DNA-binding</keyword>
<reference evidence="10 11" key="1">
    <citation type="submission" date="2016-11" db="EMBL/GenBank/DDBJ databases">
        <title>Draft Genome Sequences of Nine Cyanobacterial Strains from Diverse Habitats.</title>
        <authorList>
            <person name="Zhu T."/>
            <person name="Hou S."/>
            <person name="Lu X."/>
            <person name="Hess W.R."/>
        </authorList>
    </citation>
    <scope>NUCLEOTIDE SEQUENCE [LARGE SCALE GENOMIC DNA]</scope>
    <source>
        <strain evidence="10 11">NIES-593</strain>
    </source>
</reference>
<dbReference type="SMART" id="SM00448">
    <property type="entry name" value="REC"/>
    <property type="match status" value="2"/>
</dbReference>